<feature type="domain" description="SLH" evidence="1">
    <location>
        <begin position="741"/>
        <end position="801"/>
    </location>
</feature>
<name>A0A943V1B4_9ACTN</name>
<dbReference type="PANTHER" id="PTHR43308">
    <property type="entry name" value="OUTER MEMBRANE PROTEIN ALPHA-RELATED"/>
    <property type="match status" value="1"/>
</dbReference>
<proteinExistence type="predicted"/>
<protein>
    <submittedName>
        <fullName evidence="2">S-layer homology domain-containing protein</fullName>
    </submittedName>
</protein>
<dbReference type="EMBL" id="JAGZSV010000157">
    <property type="protein sequence ID" value="MBS6941308.1"/>
    <property type="molecule type" value="Genomic_DNA"/>
</dbReference>
<reference evidence="2" key="1">
    <citation type="submission" date="2021-02" db="EMBL/GenBank/DDBJ databases">
        <title>Infant gut strain persistence is associated with maternal origin, phylogeny, and functional potential including surface adhesion and iron acquisition.</title>
        <authorList>
            <person name="Lou Y.C."/>
        </authorList>
    </citation>
    <scope>NUCLEOTIDE SEQUENCE</scope>
    <source>
        <strain evidence="2">L2_039_000G1_dasL2_039_000G1_concoct_11</strain>
    </source>
</reference>
<accession>A0A943V1B4</accession>
<dbReference type="Pfam" id="PF00395">
    <property type="entry name" value="SLH"/>
    <property type="match status" value="3"/>
</dbReference>
<dbReference type="AlphaFoldDB" id="A0A943V1B4"/>
<comment type="caution">
    <text evidence="2">The sequence shown here is derived from an EMBL/GenBank/DDBJ whole genome shotgun (WGS) entry which is preliminary data.</text>
</comment>
<dbReference type="InterPro" id="IPR051465">
    <property type="entry name" value="Cell_Envelope_Struct_Comp"/>
</dbReference>
<dbReference type="PROSITE" id="PS51272">
    <property type="entry name" value="SLH"/>
    <property type="match status" value="3"/>
</dbReference>
<gene>
    <name evidence="2" type="ORF">KH142_07535</name>
</gene>
<evidence type="ECO:0000313" key="2">
    <source>
        <dbReference type="EMBL" id="MBS6941308.1"/>
    </source>
</evidence>
<dbReference type="Proteomes" id="UP000727506">
    <property type="component" value="Unassembled WGS sequence"/>
</dbReference>
<evidence type="ECO:0000259" key="1">
    <source>
        <dbReference type="PROSITE" id="PS51272"/>
    </source>
</evidence>
<evidence type="ECO:0000313" key="3">
    <source>
        <dbReference type="Proteomes" id="UP000727506"/>
    </source>
</evidence>
<organism evidence="2 3">
    <name type="scientific">Slackia piriformis</name>
    <dbReference type="NCBI Taxonomy" id="626934"/>
    <lineage>
        <taxon>Bacteria</taxon>
        <taxon>Bacillati</taxon>
        <taxon>Actinomycetota</taxon>
        <taxon>Coriobacteriia</taxon>
        <taxon>Eggerthellales</taxon>
        <taxon>Eggerthellaceae</taxon>
        <taxon>Slackia</taxon>
    </lineage>
</organism>
<feature type="domain" description="SLH" evidence="1">
    <location>
        <begin position="597"/>
        <end position="667"/>
    </location>
</feature>
<dbReference type="InterPro" id="IPR001119">
    <property type="entry name" value="SLH_dom"/>
</dbReference>
<sequence>MVPAAAAFADEPAEASEGNDVELLSVSAAEAFSQGTVKLSNDEAEWTGNAFEPKVSSVTPKGGKAVNVSNNDDYLIYYVTADAEGKPTTNKVDDPTEIGTYFAVVEAVDGNYKGGVAYGKFEITGKQFNKVTAFEVNEADATQTTDVDFDYNAEALNIGFKNDKETFVAGKDYTVKFYIKGEDINNPSAGSDTVRNAGTYTAVLTGAGAYAGSTAKVEITVNALNLADAEIYTDQVVGATTQMPTAPTTVNGSKALAQEVKLTYPDVVGDAGKYTAYAQAATDGDSNFIGAAEVEVVKVNKGASFFYGDAAMPEVLNINLAEKEAFDASLIKVMDGETALESGKYEVSYAKADGSSVQASELAKAGSYVVTVAVKADATNYELGGSTQMVVNVTAGVVDCDTNLYVRYNGAVVDSIVADYSGTSIADGITMTLLAPNGKDELVKGDDYSVQYVDAEGNVVKAKDLVNAGSYTMQIVSDKYQIENGTFDIVINPVEVLALQVKNVTPVNGHMVLAKGTDPELQYATERSQDGKLVFKDLAGSEIEKLCDVVYTKDGGELEKFDNTVLGNYTVALKAKDVAEAVNYDFQAAPVEFVIDESREFLDVPQGEWFYEYVMKASDKAANNPLGYIHGYADGKFFGPNDNIKRGDVCVILARMGGVELDIDHDGVFTSYETGFGDVDASSYYAQAIKWAADAGIVQGYADGENFGPEDQVTREQFATMLYRYAKMSGTDVSADVDAELAKYSDGAAVTEFAREAIAWASEDGIMQGIGDTGVMAPQDNVTRAQVAKMAVVYQPAKLTK</sequence>
<feature type="domain" description="SLH" evidence="1">
    <location>
        <begin position="672"/>
        <end position="736"/>
    </location>
</feature>